<dbReference type="GO" id="GO:0004131">
    <property type="term" value="F:cytosine deaminase activity"/>
    <property type="evidence" value="ECO:0007669"/>
    <property type="project" value="TreeGrafter"/>
</dbReference>
<dbReference type="InterPro" id="IPR011059">
    <property type="entry name" value="Metal-dep_hydrolase_composite"/>
</dbReference>
<name>A0A0R1HHH8_9LACO</name>
<dbReference type="Gene3D" id="3.20.20.140">
    <property type="entry name" value="Metal-dependent hydrolases"/>
    <property type="match status" value="1"/>
</dbReference>
<evidence type="ECO:0000313" key="4">
    <source>
        <dbReference type="EMBL" id="KRK46045.1"/>
    </source>
</evidence>
<reference evidence="4 5" key="1">
    <citation type="journal article" date="2015" name="Genome Announc.">
        <title>Expanding the biotechnology potential of lactobacilli through comparative genomics of 213 strains and associated genera.</title>
        <authorList>
            <person name="Sun Z."/>
            <person name="Harris H.M."/>
            <person name="McCann A."/>
            <person name="Guo C."/>
            <person name="Argimon S."/>
            <person name="Zhang W."/>
            <person name="Yang X."/>
            <person name="Jeffery I.B."/>
            <person name="Cooney J.C."/>
            <person name="Kagawa T.F."/>
            <person name="Liu W."/>
            <person name="Song Y."/>
            <person name="Salvetti E."/>
            <person name="Wrobel A."/>
            <person name="Rasinkangas P."/>
            <person name="Parkhill J."/>
            <person name="Rea M.C."/>
            <person name="O'Sullivan O."/>
            <person name="Ritari J."/>
            <person name="Douillard F.P."/>
            <person name="Paul Ross R."/>
            <person name="Yang R."/>
            <person name="Briner A.E."/>
            <person name="Felis G.E."/>
            <person name="de Vos W.M."/>
            <person name="Barrangou R."/>
            <person name="Klaenhammer T.R."/>
            <person name="Caufield P.W."/>
            <person name="Cui Y."/>
            <person name="Zhang H."/>
            <person name="O'Toole P.W."/>
        </authorList>
    </citation>
    <scope>NUCLEOTIDE SEQUENCE [LARGE SCALE GENOMIC DNA]</scope>
    <source>
        <strain evidence="4 5">DSM 15638</strain>
    </source>
</reference>
<organism evidence="4 5">
    <name type="scientific">Dellaglioa algida DSM 15638</name>
    <dbReference type="NCBI Taxonomy" id="1423719"/>
    <lineage>
        <taxon>Bacteria</taxon>
        <taxon>Bacillati</taxon>
        <taxon>Bacillota</taxon>
        <taxon>Bacilli</taxon>
        <taxon>Lactobacillales</taxon>
        <taxon>Lactobacillaceae</taxon>
        <taxon>Dellaglioa</taxon>
    </lineage>
</organism>
<dbReference type="RefSeq" id="WP_057974067.1">
    <property type="nucleotide sequence ID" value="NZ_AZDI01000003.1"/>
</dbReference>
<dbReference type="STRING" id="1423719.FC66_GL001007"/>
<dbReference type="GO" id="GO:0046872">
    <property type="term" value="F:metal ion binding"/>
    <property type="evidence" value="ECO:0007669"/>
    <property type="project" value="UniProtKB-KW"/>
</dbReference>
<dbReference type="EMBL" id="AZDI01000003">
    <property type="protein sequence ID" value="KRK46045.1"/>
    <property type="molecule type" value="Genomic_DNA"/>
</dbReference>
<dbReference type="NCBIfam" id="NF005748">
    <property type="entry name" value="PRK07572.1"/>
    <property type="match status" value="1"/>
</dbReference>
<keyword evidence="1" id="KW-0479">Metal-binding</keyword>
<gene>
    <name evidence="4" type="ORF">FC66_GL001007</name>
</gene>
<dbReference type="Proteomes" id="UP000051450">
    <property type="component" value="Unassembled WGS sequence"/>
</dbReference>
<dbReference type="PATRIC" id="fig|1423719.4.peg.1024"/>
<proteinExistence type="predicted"/>
<sequence length="411" mass="46288">MLIKQVHIENEKELQDVRVEKGVFTEIGLNLQAESNEQVIDVTNKLMLPPFVDPHVHLDSTLTAGDPEWNESGTLFDGIRIWSERKKTLTREDVKERAIKALKMQAAHGVQFVRSHVDVTDPELVALKALIEVREEVKPWMELQLVAFPQEGILSFPNGKELMTKAAELGVDAIGAIPHFEFNREYAVESLHFAFELAQKYDLLFDAHTDEIDDPSSRSLETVATLALETGMKDKVTASHTTAMGSYNDAYLYKLMRLLKMSDMNFIANPLVNMFLGGRFDTYPKRRGLTRVKELDENGLNVAFGEDDIKDPWYPMGNGNMLDALHMGLHATQIMGYSQIMNAYRFVTTNGAKAMHIMDHYGIEVGKPASFVIMDSDNFYDALNTRAAVMLSVHNGDVISETKPAETQLYI</sequence>
<evidence type="ECO:0000313" key="5">
    <source>
        <dbReference type="Proteomes" id="UP000051450"/>
    </source>
</evidence>
<protein>
    <submittedName>
        <fullName evidence="4">Cytosine deaminase</fullName>
    </submittedName>
</protein>
<keyword evidence="5" id="KW-1185">Reference proteome</keyword>
<dbReference type="InterPro" id="IPR013108">
    <property type="entry name" value="Amidohydro_3"/>
</dbReference>
<dbReference type="PANTHER" id="PTHR32027:SF0">
    <property type="entry name" value="CYTOSINE DEAMINASE"/>
    <property type="match status" value="1"/>
</dbReference>
<dbReference type="CDD" id="cd01293">
    <property type="entry name" value="Bact_CD"/>
    <property type="match status" value="1"/>
</dbReference>
<dbReference type="Pfam" id="PF07969">
    <property type="entry name" value="Amidohydro_3"/>
    <property type="match status" value="1"/>
</dbReference>
<dbReference type="Gene3D" id="2.30.40.10">
    <property type="entry name" value="Urease, subunit C, domain 1"/>
    <property type="match status" value="1"/>
</dbReference>
<dbReference type="AlphaFoldDB" id="A0A0R1HHH8"/>
<dbReference type="InterPro" id="IPR032466">
    <property type="entry name" value="Metal_Hydrolase"/>
</dbReference>
<evidence type="ECO:0000259" key="3">
    <source>
        <dbReference type="Pfam" id="PF07969"/>
    </source>
</evidence>
<dbReference type="SUPFAM" id="SSF51338">
    <property type="entry name" value="Composite domain of metallo-dependent hydrolases"/>
    <property type="match status" value="1"/>
</dbReference>
<dbReference type="NCBIfam" id="NF006685">
    <property type="entry name" value="PRK09230.1"/>
    <property type="match status" value="1"/>
</dbReference>
<feature type="domain" description="Amidohydrolase 3" evidence="3">
    <location>
        <begin position="38"/>
        <end position="392"/>
    </location>
</feature>
<accession>A0A0R1HHH8</accession>
<keyword evidence="2" id="KW-0378">Hydrolase</keyword>
<dbReference type="PANTHER" id="PTHR32027">
    <property type="entry name" value="CYTOSINE DEAMINASE"/>
    <property type="match status" value="1"/>
</dbReference>
<evidence type="ECO:0000256" key="1">
    <source>
        <dbReference type="ARBA" id="ARBA00022723"/>
    </source>
</evidence>
<dbReference type="SUPFAM" id="SSF51556">
    <property type="entry name" value="Metallo-dependent hydrolases"/>
    <property type="match status" value="1"/>
</dbReference>
<dbReference type="GO" id="GO:0035888">
    <property type="term" value="F:isoguanine deaminase activity"/>
    <property type="evidence" value="ECO:0007669"/>
    <property type="project" value="TreeGrafter"/>
</dbReference>
<dbReference type="OrthoDB" id="9815027at2"/>
<dbReference type="InterPro" id="IPR052349">
    <property type="entry name" value="Metallo-hydrolase_Enzymes"/>
</dbReference>
<evidence type="ECO:0000256" key="2">
    <source>
        <dbReference type="ARBA" id="ARBA00022801"/>
    </source>
</evidence>
<comment type="caution">
    <text evidence="4">The sequence shown here is derived from an EMBL/GenBank/DDBJ whole genome shotgun (WGS) entry which is preliminary data.</text>
</comment>
<dbReference type="GO" id="GO:0006209">
    <property type="term" value="P:cytosine catabolic process"/>
    <property type="evidence" value="ECO:0007669"/>
    <property type="project" value="TreeGrafter"/>
</dbReference>
<dbReference type="FunFam" id="3.20.20.140:FF:000019">
    <property type="entry name" value="Cytosine deaminase"/>
    <property type="match status" value="1"/>
</dbReference>